<dbReference type="AlphaFoldDB" id="M1ZFN4"/>
<dbReference type="EMBL" id="LT669839">
    <property type="protein sequence ID" value="SHD77479.1"/>
    <property type="molecule type" value="Genomic_DNA"/>
</dbReference>
<keyword evidence="5" id="KW-1185">Reference proteome</keyword>
<sequence length="169" mass="19510">MKNLFLTGRIGIGKSTVLKKALKELNLPLGGYITERIYDGYYRKYIVKSLYNPGEEYTIVRVDSRDDSKKGFKESFEKGVVSILDKSLKNRDLIVLDELGCAENDIDVFTSKIFELLDSNKIVFGVLKDDDCKFLNDIRNRDDVIIVMITEENRHYILEEIIDILRGFV</sequence>
<evidence type="ECO:0000256" key="1">
    <source>
        <dbReference type="ARBA" id="ARBA00022741"/>
    </source>
</evidence>
<dbReference type="Proteomes" id="UP000245423">
    <property type="component" value="Chromosome 1"/>
</dbReference>
<evidence type="ECO:0000256" key="3">
    <source>
        <dbReference type="ARBA" id="ARBA00022840"/>
    </source>
</evidence>
<evidence type="ECO:0000313" key="4">
    <source>
        <dbReference type="EMBL" id="SHD77479.1"/>
    </source>
</evidence>
<evidence type="ECO:0000313" key="5">
    <source>
        <dbReference type="Proteomes" id="UP000245423"/>
    </source>
</evidence>
<accession>M1ZFN4</accession>
<name>M1ZFN4_9FIRM</name>
<proteinExistence type="predicted"/>
<dbReference type="PANTHER" id="PTHR43146">
    <property type="entry name" value="CANCER-RELATED NUCLEOSIDE-TRIPHOSPHATASE"/>
    <property type="match status" value="1"/>
</dbReference>
<dbReference type="Gene3D" id="3.40.50.300">
    <property type="entry name" value="P-loop containing nucleotide triphosphate hydrolases"/>
    <property type="match status" value="1"/>
</dbReference>
<dbReference type="InterPro" id="IPR027417">
    <property type="entry name" value="P-loop_NTPase"/>
</dbReference>
<evidence type="ECO:0000256" key="2">
    <source>
        <dbReference type="ARBA" id="ARBA00022801"/>
    </source>
</evidence>
<dbReference type="GO" id="GO:0005524">
    <property type="term" value="F:ATP binding"/>
    <property type="evidence" value="ECO:0007669"/>
    <property type="project" value="UniProtKB-KW"/>
</dbReference>
<dbReference type="GO" id="GO:0017111">
    <property type="term" value="F:ribonucleoside triphosphate phosphatase activity"/>
    <property type="evidence" value="ECO:0007669"/>
    <property type="project" value="InterPro"/>
</dbReference>
<keyword evidence="2" id="KW-0378">Hydrolase</keyword>
<dbReference type="InterPro" id="IPR004948">
    <property type="entry name" value="Nuc-triphosphatase_THEP1"/>
</dbReference>
<reference evidence="4 5" key="1">
    <citation type="submission" date="2016-11" db="EMBL/GenBank/DDBJ databases">
        <authorList>
            <person name="Manzoor S."/>
        </authorList>
    </citation>
    <scope>NUCLEOTIDE SEQUENCE [LARGE SCALE GENOMIC DNA]</scope>
    <source>
        <strain evidence="4">Clostridium ultunense strain Esp</strain>
    </source>
</reference>
<dbReference type="HOGENOM" id="CLU_103145_2_1_9"/>
<dbReference type="RefSeq" id="WP_005587860.1">
    <property type="nucleotide sequence ID" value="NZ_LT669839.1"/>
</dbReference>
<organism evidence="4 5">
    <name type="scientific">[Clostridium] ultunense Esp</name>
    <dbReference type="NCBI Taxonomy" id="1288971"/>
    <lineage>
        <taxon>Bacteria</taxon>
        <taxon>Bacillati</taxon>
        <taxon>Bacillota</taxon>
        <taxon>Tissierellia</taxon>
        <taxon>Tissierellales</taxon>
        <taxon>Tepidimicrobiaceae</taxon>
        <taxon>Schnuerera</taxon>
    </lineage>
</organism>
<keyword evidence="3" id="KW-0067">ATP-binding</keyword>
<dbReference type="Pfam" id="PF03266">
    <property type="entry name" value="NTPase_1"/>
    <property type="match status" value="1"/>
</dbReference>
<gene>
    <name evidence="4" type="ORF">CUESP1_2123</name>
</gene>
<dbReference type="OrthoDB" id="47144at2"/>
<dbReference type="SUPFAM" id="SSF52540">
    <property type="entry name" value="P-loop containing nucleoside triphosphate hydrolases"/>
    <property type="match status" value="1"/>
</dbReference>
<dbReference type="PANTHER" id="PTHR43146:SF1">
    <property type="entry name" value="CANCER-RELATED NUCLEOSIDE-TRIPHOSPHATASE"/>
    <property type="match status" value="1"/>
</dbReference>
<keyword evidence="1" id="KW-0547">Nucleotide-binding</keyword>
<protein>
    <submittedName>
        <fullName evidence="4">Uncharacterized protein</fullName>
    </submittedName>
</protein>